<sequence>MQGGIIDIAKAYEYLASARQKQAWARIVWNPVIPPKFLVHMWTYLHVLSTRSASGEHRVSFGVHLVPRPVRETEDEQGTTGLPSAFTYWYTTQETHDRTRLKCSCRKQMKRREE</sequence>
<evidence type="ECO:0000313" key="2">
    <source>
        <dbReference type="Proteomes" id="UP001060085"/>
    </source>
</evidence>
<evidence type="ECO:0000313" key="1">
    <source>
        <dbReference type="EMBL" id="KAI5669033.1"/>
    </source>
</evidence>
<protein>
    <submittedName>
        <fullName evidence="1">Uncharacterized protein</fullName>
    </submittedName>
</protein>
<keyword evidence="2" id="KW-1185">Reference proteome</keyword>
<organism evidence="1 2">
    <name type="scientific">Catharanthus roseus</name>
    <name type="common">Madagascar periwinkle</name>
    <name type="synonym">Vinca rosea</name>
    <dbReference type="NCBI Taxonomy" id="4058"/>
    <lineage>
        <taxon>Eukaryota</taxon>
        <taxon>Viridiplantae</taxon>
        <taxon>Streptophyta</taxon>
        <taxon>Embryophyta</taxon>
        <taxon>Tracheophyta</taxon>
        <taxon>Spermatophyta</taxon>
        <taxon>Magnoliopsida</taxon>
        <taxon>eudicotyledons</taxon>
        <taxon>Gunneridae</taxon>
        <taxon>Pentapetalae</taxon>
        <taxon>asterids</taxon>
        <taxon>lamiids</taxon>
        <taxon>Gentianales</taxon>
        <taxon>Apocynaceae</taxon>
        <taxon>Rauvolfioideae</taxon>
        <taxon>Vinceae</taxon>
        <taxon>Catharanthinae</taxon>
        <taxon>Catharanthus</taxon>
    </lineage>
</organism>
<dbReference type="Proteomes" id="UP001060085">
    <property type="component" value="Linkage Group LG04"/>
</dbReference>
<accession>A0ACC0B8S7</accession>
<dbReference type="EMBL" id="CM044704">
    <property type="protein sequence ID" value="KAI5669033.1"/>
    <property type="molecule type" value="Genomic_DNA"/>
</dbReference>
<gene>
    <name evidence="1" type="ORF">M9H77_18886</name>
</gene>
<comment type="caution">
    <text evidence="1">The sequence shown here is derived from an EMBL/GenBank/DDBJ whole genome shotgun (WGS) entry which is preliminary data.</text>
</comment>
<name>A0ACC0B8S7_CATRO</name>
<reference evidence="2" key="1">
    <citation type="journal article" date="2023" name="Nat. Plants">
        <title>Single-cell RNA sequencing provides a high-resolution roadmap for understanding the multicellular compartmentation of specialized metabolism.</title>
        <authorList>
            <person name="Sun S."/>
            <person name="Shen X."/>
            <person name="Li Y."/>
            <person name="Li Y."/>
            <person name="Wang S."/>
            <person name="Li R."/>
            <person name="Zhang H."/>
            <person name="Shen G."/>
            <person name="Guo B."/>
            <person name="Wei J."/>
            <person name="Xu J."/>
            <person name="St-Pierre B."/>
            <person name="Chen S."/>
            <person name="Sun C."/>
        </authorList>
    </citation>
    <scope>NUCLEOTIDE SEQUENCE [LARGE SCALE GENOMIC DNA]</scope>
</reference>
<proteinExistence type="predicted"/>